<dbReference type="Pfam" id="PF00440">
    <property type="entry name" value="TetR_N"/>
    <property type="match status" value="1"/>
</dbReference>
<gene>
    <name evidence="4" type="ORF">SAMN04490239_1780</name>
</gene>
<dbReference type="InterPro" id="IPR036271">
    <property type="entry name" value="Tet_transcr_reg_TetR-rel_C_sf"/>
</dbReference>
<keyword evidence="2 4" id="KW-0238">DNA-binding</keyword>
<dbReference type="PANTHER" id="PTHR30055:SF148">
    <property type="entry name" value="TETR-FAMILY TRANSCRIPTIONAL REGULATOR"/>
    <property type="match status" value="1"/>
</dbReference>
<dbReference type="GO" id="GO:0000976">
    <property type="term" value="F:transcription cis-regulatory region binding"/>
    <property type="evidence" value="ECO:0007669"/>
    <property type="project" value="TreeGrafter"/>
</dbReference>
<dbReference type="Gene3D" id="1.10.357.10">
    <property type="entry name" value="Tetracycline Repressor, domain 2"/>
    <property type="match status" value="1"/>
</dbReference>
<dbReference type="OrthoDB" id="9796019at2"/>
<dbReference type="SUPFAM" id="SSF48498">
    <property type="entry name" value="Tetracyclin repressor-like, C-terminal domain"/>
    <property type="match status" value="1"/>
</dbReference>
<sequence>MSSDSVPTRRTGGRSALVIAAVRDAVEDLIAESGADKVTVPAVAARAGVSPSSIYRRWGDVGSLVAEVATLRLDPDRPLPDTGNIGDDLRAWARELYGHLARPTKASLLRASAVLADDGETNCLASRRDEAERLVERAHAHGQFTPSVRQIMDHLVAPIIYRITFEPDTVDAGFPETLVAELDRITETG</sequence>
<evidence type="ECO:0000313" key="4">
    <source>
        <dbReference type="EMBL" id="SEB81650.1"/>
    </source>
</evidence>
<dbReference type="PROSITE" id="PS50977">
    <property type="entry name" value="HTH_TETR_2"/>
    <property type="match status" value="1"/>
</dbReference>
<keyword evidence="5" id="KW-1185">Reference proteome</keyword>
<dbReference type="Gene3D" id="1.10.10.60">
    <property type="entry name" value="Homeodomain-like"/>
    <property type="match status" value="1"/>
</dbReference>
<dbReference type="InterPro" id="IPR011075">
    <property type="entry name" value="TetR_C"/>
</dbReference>
<dbReference type="InterPro" id="IPR050109">
    <property type="entry name" value="HTH-type_TetR-like_transc_reg"/>
</dbReference>
<dbReference type="Pfam" id="PF16859">
    <property type="entry name" value="TetR_C_11"/>
    <property type="match status" value="1"/>
</dbReference>
<dbReference type="SUPFAM" id="SSF46689">
    <property type="entry name" value="Homeodomain-like"/>
    <property type="match status" value="1"/>
</dbReference>
<dbReference type="InterPro" id="IPR001647">
    <property type="entry name" value="HTH_TetR"/>
</dbReference>
<evidence type="ECO:0000256" key="1">
    <source>
        <dbReference type="ARBA" id="ARBA00023015"/>
    </source>
</evidence>
<name>A0A1H4MEV9_9NOCA</name>
<dbReference type="AlphaFoldDB" id="A0A1H4MEV9"/>
<protein>
    <submittedName>
        <fullName evidence="4">DNA-binding transcriptional regulator, AcrR family</fullName>
    </submittedName>
</protein>
<dbReference type="RefSeq" id="WP_072948679.1">
    <property type="nucleotide sequence ID" value="NZ_CP070609.1"/>
</dbReference>
<evidence type="ECO:0000256" key="3">
    <source>
        <dbReference type="ARBA" id="ARBA00023163"/>
    </source>
</evidence>
<keyword evidence="3" id="KW-0804">Transcription</keyword>
<evidence type="ECO:0000256" key="2">
    <source>
        <dbReference type="ARBA" id="ARBA00023125"/>
    </source>
</evidence>
<reference evidence="5" key="1">
    <citation type="submission" date="2016-10" db="EMBL/GenBank/DDBJ databases">
        <authorList>
            <person name="Varghese N."/>
            <person name="Submissions S."/>
        </authorList>
    </citation>
    <scope>NUCLEOTIDE SEQUENCE [LARGE SCALE GENOMIC DNA]</scope>
    <source>
        <strain evidence="5">DSM 44498</strain>
    </source>
</reference>
<dbReference type="Proteomes" id="UP000183561">
    <property type="component" value="Unassembled WGS sequence"/>
</dbReference>
<dbReference type="EMBL" id="FNSV01000005">
    <property type="protein sequence ID" value="SEB81650.1"/>
    <property type="molecule type" value="Genomic_DNA"/>
</dbReference>
<proteinExistence type="predicted"/>
<evidence type="ECO:0000313" key="5">
    <source>
        <dbReference type="Proteomes" id="UP000183561"/>
    </source>
</evidence>
<dbReference type="GO" id="GO:0003700">
    <property type="term" value="F:DNA-binding transcription factor activity"/>
    <property type="evidence" value="ECO:0007669"/>
    <property type="project" value="TreeGrafter"/>
</dbReference>
<accession>A0A1H4MEV9</accession>
<keyword evidence="1" id="KW-0805">Transcription regulation</keyword>
<organism evidence="4 5">
    <name type="scientific">Rhodococcus koreensis</name>
    <dbReference type="NCBI Taxonomy" id="99653"/>
    <lineage>
        <taxon>Bacteria</taxon>
        <taxon>Bacillati</taxon>
        <taxon>Actinomycetota</taxon>
        <taxon>Actinomycetes</taxon>
        <taxon>Mycobacteriales</taxon>
        <taxon>Nocardiaceae</taxon>
        <taxon>Rhodococcus</taxon>
    </lineage>
</organism>
<dbReference type="InterPro" id="IPR009057">
    <property type="entry name" value="Homeodomain-like_sf"/>
</dbReference>
<dbReference type="PANTHER" id="PTHR30055">
    <property type="entry name" value="HTH-TYPE TRANSCRIPTIONAL REGULATOR RUTR"/>
    <property type="match status" value="1"/>
</dbReference>